<dbReference type="Pfam" id="PF00535">
    <property type="entry name" value="Glycos_transf_2"/>
    <property type="match status" value="1"/>
</dbReference>
<evidence type="ECO:0000313" key="3">
    <source>
        <dbReference type="Proteomes" id="UP001401887"/>
    </source>
</evidence>
<dbReference type="EMBL" id="BAABRP010000004">
    <property type="protein sequence ID" value="GAA5512861.1"/>
    <property type="molecule type" value="Genomic_DNA"/>
</dbReference>
<dbReference type="CDD" id="cd00761">
    <property type="entry name" value="Glyco_tranf_GTA_type"/>
    <property type="match status" value="1"/>
</dbReference>
<feature type="domain" description="Glycosyltransferase 2-like" evidence="1">
    <location>
        <begin position="14"/>
        <end position="119"/>
    </location>
</feature>
<dbReference type="InterPro" id="IPR050834">
    <property type="entry name" value="Glycosyltransf_2"/>
</dbReference>
<proteinExistence type="predicted"/>
<reference evidence="2 3" key="1">
    <citation type="submission" date="2024-02" db="EMBL/GenBank/DDBJ databases">
        <title>Deinococcus carri NBRC 110142.</title>
        <authorList>
            <person name="Ichikawa N."/>
            <person name="Katano-Makiyama Y."/>
            <person name="Hidaka K."/>
        </authorList>
    </citation>
    <scope>NUCLEOTIDE SEQUENCE [LARGE SCALE GENOMIC DNA]</scope>
    <source>
        <strain evidence="2 3">NBRC 110142</strain>
    </source>
</reference>
<comment type="caution">
    <text evidence="2">The sequence shown here is derived from an EMBL/GenBank/DDBJ whole genome shotgun (WGS) entry which is preliminary data.</text>
</comment>
<dbReference type="Gene3D" id="3.90.550.10">
    <property type="entry name" value="Spore Coat Polysaccharide Biosynthesis Protein SpsA, Chain A"/>
    <property type="match status" value="1"/>
</dbReference>
<gene>
    <name evidence="2" type="ORF">Dcar01_01585</name>
</gene>
<name>A0ABP9W6X8_9DEIO</name>
<dbReference type="PANTHER" id="PTHR43685:SF2">
    <property type="entry name" value="GLYCOSYLTRANSFERASE 2-LIKE DOMAIN-CONTAINING PROTEIN"/>
    <property type="match status" value="1"/>
</dbReference>
<sequence>MKRMPSSPPVPLVSVLMPTFKQASFLPRALESLLAQTWQDWELVVVDDGSPDDTAEVLQPFLSDPRIRFTRLDRNVGLGAALNHATELARGRYLAYLPSDDVYYPEHLETLVGVLEADAGVDLAYGGLRWGYHHYGPTLRGKVAVGREAEVLALPPEGKEQPTSGNLLALVQVMHRRSPHWPRWTERAERVSDSLEADFWRSLLEAGARFAYAGDITCEWVNHPDQRSHIIAGIPGGLSRYRAHYGIGRGEYLNFQPSRGMRVNEWERYGRFAEATRPHRPDSLKILVVGSLGFNPERLLALEERGHRLYGLWSPDPETWDATAPFPYGHIEDIPLDEHWPERVRAVQPDLIYALLNLQALPLIERVLDARLGIPLVFHFKEGPFPSDGLWPSLMRVLRESDGQIFISPENREWYRLALGGQLDESRTLILDGDLPRQDWMTDAWSPKLSHADGQIHTVCAGRPLGLEPLSALAENGIHVHFYGTHFHEWFPNWTRTGLESGFLHLHPTVEPQDWVAELSRYDAAWVQQFTSHNRGDLRRAAWDDLNLPARLSTYAAAGLPWIMRDNRHSLVAMQTLAQELGFGIFYRDFAALAAQLRDRPRLEEQTANARAARHLFAFDTHVGELLTFFRRILATQPFSATAQVALPQGDD</sequence>
<dbReference type="SUPFAM" id="SSF53448">
    <property type="entry name" value="Nucleotide-diphospho-sugar transferases"/>
    <property type="match status" value="1"/>
</dbReference>
<protein>
    <recommendedName>
        <fullName evidence="1">Glycosyltransferase 2-like domain-containing protein</fullName>
    </recommendedName>
</protein>
<organism evidence="2 3">
    <name type="scientific">Deinococcus carri</name>
    <dbReference type="NCBI Taxonomy" id="1211323"/>
    <lineage>
        <taxon>Bacteria</taxon>
        <taxon>Thermotogati</taxon>
        <taxon>Deinococcota</taxon>
        <taxon>Deinococci</taxon>
        <taxon>Deinococcales</taxon>
        <taxon>Deinococcaceae</taxon>
        <taxon>Deinococcus</taxon>
    </lineage>
</organism>
<evidence type="ECO:0000259" key="1">
    <source>
        <dbReference type="Pfam" id="PF00535"/>
    </source>
</evidence>
<dbReference type="Gene3D" id="3.40.50.2000">
    <property type="entry name" value="Glycogen Phosphorylase B"/>
    <property type="match status" value="1"/>
</dbReference>
<dbReference type="InterPro" id="IPR029044">
    <property type="entry name" value="Nucleotide-diphossugar_trans"/>
</dbReference>
<dbReference type="PANTHER" id="PTHR43685">
    <property type="entry name" value="GLYCOSYLTRANSFERASE"/>
    <property type="match status" value="1"/>
</dbReference>
<keyword evidence="3" id="KW-1185">Reference proteome</keyword>
<evidence type="ECO:0000313" key="2">
    <source>
        <dbReference type="EMBL" id="GAA5512861.1"/>
    </source>
</evidence>
<accession>A0ABP9W6X8</accession>
<dbReference type="Proteomes" id="UP001401887">
    <property type="component" value="Unassembled WGS sequence"/>
</dbReference>
<dbReference type="InterPro" id="IPR001173">
    <property type="entry name" value="Glyco_trans_2-like"/>
</dbReference>